<evidence type="ECO:0000256" key="3">
    <source>
        <dbReference type="ARBA" id="ARBA00022833"/>
    </source>
</evidence>
<dbReference type="InterPro" id="IPR036236">
    <property type="entry name" value="Znf_C2H2_sf"/>
</dbReference>
<keyword evidence="7" id="KW-1185">Reference proteome</keyword>
<reference evidence="6 7" key="1">
    <citation type="journal article" date="2023" name="Insect Mol. Biol.">
        <title>Genome sequencing provides insights into the evolution of gene families encoding plant cell wall-degrading enzymes in longhorned beetles.</title>
        <authorList>
            <person name="Shin N.R."/>
            <person name="Okamura Y."/>
            <person name="Kirsch R."/>
            <person name="Pauchet Y."/>
        </authorList>
    </citation>
    <scope>NUCLEOTIDE SEQUENCE [LARGE SCALE GENOMIC DNA]</scope>
    <source>
        <strain evidence="6">EAD_L_NR</strain>
    </source>
</reference>
<dbReference type="SUPFAM" id="SSF57667">
    <property type="entry name" value="beta-beta-alpha zinc fingers"/>
    <property type="match status" value="2"/>
</dbReference>
<evidence type="ECO:0000313" key="7">
    <source>
        <dbReference type="Proteomes" id="UP001159042"/>
    </source>
</evidence>
<dbReference type="GO" id="GO:0008270">
    <property type="term" value="F:zinc ion binding"/>
    <property type="evidence" value="ECO:0007669"/>
    <property type="project" value="UniProtKB-KW"/>
</dbReference>
<dbReference type="GO" id="GO:0000981">
    <property type="term" value="F:DNA-binding transcription factor activity, RNA polymerase II-specific"/>
    <property type="evidence" value="ECO:0007669"/>
    <property type="project" value="TreeGrafter"/>
</dbReference>
<evidence type="ECO:0000256" key="1">
    <source>
        <dbReference type="ARBA" id="ARBA00022723"/>
    </source>
</evidence>
<dbReference type="PROSITE" id="PS50157">
    <property type="entry name" value="ZINC_FINGER_C2H2_2"/>
    <property type="match status" value="3"/>
</dbReference>
<dbReference type="Proteomes" id="UP001159042">
    <property type="component" value="Unassembled WGS sequence"/>
</dbReference>
<keyword evidence="1" id="KW-0479">Metal-binding</keyword>
<name>A0AAV8WA63_9CUCU</name>
<keyword evidence="2 4" id="KW-0863">Zinc-finger</keyword>
<dbReference type="PANTHER" id="PTHR23235:SF120">
    <property type="entry name" value="KRUPPEL-LIKE FACTOR 15"/>
    <property type="match status" value="1"/>
</dbReference>
<comment type="caution">
    <text evidence="6">The sequence shown here is derived from an EMBL/GenBank/DDBJ whole genome shotgun (WGS) entry which is preliminary data.</text>
</comment>
<dbReference type="SMART" id="SM00355">
    <property type="entry name" value="ZnF_C2H2"/>
    <property type="match status" value="3"/>
</dbReference>
<protein>
    <recommendedName>
        <fullName evidence="5">C2H2-type domain-containing protein</fullName>
    </recommendedName>
</protein>
<dbReference type="PROSITE" id="PS00028">
    <property type="entry name" value="ZINC_FINGER_C2H2_1"/>
    <property type="match status" value="3"/>
</dbReference>
<sequence length="337" mass="39170">MPPDDMVEFALEANILENSSEMRSLLDFLPFDSIESSNCPNYYNYDEKYSALNGDDKFLDSIIKGLLNSDDPSQSENQPLIEIDELNFFNPGSGFDDSISVLGVDLNLYPNENILDSIINSDLDHILNDSSNELDPELATNVNDIFSTTFDCNLLTDNSNQQQEATDEPTEIIQMFPHMHDERNRRRRNLLYENTCRVSKENASVADFNKSSTNYRKHESFLNHDYAQKKEDEKYFVCPINNCEKVYAKSSHLKAHLRRHSGEKPFVCNWQNCTWRFSRSDELARHKRSHSGVKPYKCELCEKAFARSDHLSKHRKVHKKKMSQYGSYYIKKRMKAN</sequence>
<evidence type="ECO:0000259" key="5">
    <source>
        <dbReference type="PROSITE" id="PS50157"/>
    </source>
</evidence>
<feature type="domain" description="C2H2-type" evidence="5">
    <location>
        <begin position="296"/>
        <end position="323"/>
    </location>
</feature>
<accession>A0AAV8WA63</accession>
<dbReference type="InterPro" id="IPR013087">
    <property type="entry name" value="Znf_C2H2_type"/>
</dbReference>
<dbReference type="Gene3D" id="3.30.160.60">
    <property type="entry name" value="Classic Zinc Finger"/>
    <property type="match status" value="3"/>
</dbReference>
<evidence type="ECO:0000256" key="4">
    <source>
        <dbReference type="PROSITE-ProRule" id="PRU00042"/>
    </source>
</evidence>
<organism evidence="6 7">
    <name type="scientific">Exocentrus adspersus</name>
    <dbReference type="NCBI Taxonomy" id="1586481"/>
    <lineage>
        <taxon>Eukaryota</taxon>
        <taxon>Metazoa</taxon>
        <taxon>Ecdysozoa</taxon>
        <taxon>Arthropoda</taxon>
        <taxon>Hexapoda</taxon>
        <taxon>Insecta</taxon>
        <taxon>Pterygota</taxon>
        <taxon>Neoptera</taxon>
        <taxon>Endopterygota</taxon>
        <taxon>Coleoptera</taxon>
        <taxon>Polyphaga</taxon>
        <taxon>Cucujiformia</taxon>
        <taxon>Chrysomeloidea</taxon>
        <taxon>Cerambycidae</taxon>
        <taxon>Lamiinae</taxon>
        <taxon>Acanthocinini</taxon>
        <taxon>Exocentrus</taxon>
    </lineage>
</organism>
<dbReference type="FunFam" id="3.30.160.60:FF:000007">
    <property type="entry name" value="Basic krueppel-like factor 3"/>
    <property type="match status" value="1"/>
</dbReference>
<evidence type="ECO:0000313" key="6">
    <source>
        <dbReference type="EMBL" id="KAJ8923515.1"/>
    </source>
</evidence>
<dbReference type="GO" id="GO:0000978">
    <property type="term" value="F:RNA polymerase II cis-regulatory region sequence-specific DNA binding"/>
    <property type="evidence" value="ECO:0007669"/>
    <property type="project" value="TreeGrafter"/>
</dbReference>
<dbReference type="PANTHER" id="PTHR23235">
    <property type="entry name" value="KRUEPPEL-LIKE TRANSCRIPTION FACTOR"/>
    <property type="match status" value="1"/>
</dbReference>
<dbReference type="EMBL" id="JANEYG010000004">
    <property type="protein sequence ID" value="KAJ8923515.1"/>
    <property type="molecule type" value="Genomic_DNA"/>
</dbReference>
<gene>
    <name evidence="6" type="ORF">NQ315_010093</name>
</gene>
<feature type="domain" description="C2H2-type" evidence="5">
    <location>
        <begin position="236"/>
        <end position="265"/>
    </location>
</feature>
<feature type="domain" description="C2H2-type" evidence="5">
    <location>
        <begin position="266"/>
        <end position="295"/>
    </location>
</feature>
<proteinExistence type="predicted"/>
<keyword evidence="3" id="KW-0862">Zinc</keyword>
<dbReference type="Pfam" id="PF00096">
    <property type="entry name" value="zf-C2H2"/>
    <property type="match status" value="3"/>
</dbReference>
<evidence type="ECO:0000256" key="2">
    <source>
        <dbReference type="ARBA" id="ARBA00022771"/>
    </source>
</evidence>
<dbReference type="AlphaFoldDB" id="A0AAV8WA63"/>